<evidence type="ECO:0000313" key="5">
    <source>
        <dbReference type="EMBL" id="RMX53875.1"/>
    </source>
</evidence>
<keyword evidence="6" id="KW-1185">Reference proteome</keyword>
<name>A0A3M6UJT4_POCDA</name>
<evidence type="ECO:0000256" key="2">
    <source>
        <dbReference type="RuleBase" id="RU361185"/>
    </source>
</evidence>
<dbReference type="InterPro" id="IPR017853">
    <property type="entry name" value="GH"/>
</dbReference>
<dbReference type="InterPro" id="IPR000322">
    <property type="entry name" value="Glyco_hydro_31_TIM"/>
</dbReference>
<dbReference type="PANTHER" id="PTHR22762:SF120">
    <property type="entry name" value="HETEROGLYCAN GLUCOSIDASE 1"/>
    <property type="match status" value="1"/>
</dbReference>
<dbReference type="InterPro" id="IPR013780">
    <property type="entry name" value="Glyco_hydro_b"/>
</dbReference>
<dbReference type="STRING" id="46731.A0A3M6UJT4"/>
<dbReference type="AlphaFoldDB" id="A0A3M6UJT4"/>
<dbReference type="Pfam" id="PF01055">
    <property type="entry name" value="Glyco_hydro_31_2nd"/>
    <property type="match status" value="1"/>
</dbReference>
<evidence type="ECO:0008006" key="7">
    <source>
        <dbReference type="Google" id="ProtNLM"/>
    </source>
</evidence>
<comment type="similarity">
    <text evidence="1 2">Belongs to the glycosyl hydrolase 31 family.</text>
</comment>
<dbReference type="GO" id="GO:0005975">
    <property type="term" value="P:carbohydrate metabolic process"/>
    <property type="evidence" value="ECO:0007669"/>
    <property type="project" value="InterPro"/>
</dbReference>
<dbReference type="PANTHER" id="PTHR22762">
    <property type="entry name" value="ALPHA-GLUCOSIDASE"/>
    <property type="match status" value="1"/>
</dbReference>
<evidence type="ECO:0000259" key="3">
    <source>
        <dbReference type="Pfam" id="PF01055"/>
    </source>
</evidence>
<organism evidence="5 6">
    <name type="scientific">Pocillopora damicornis</name>
    <name type="common">Cauliflower coral</name>
    <name type="synonym">Millepora damicornis</name>
    <dbReference type="NCBI Taxonomy" id="46731"/>
    <lineage>
        <taxon>Eukaryota</taxon>
        <taxon>Metazoa</taxon>
        <taxon>Cnidaria</taxon>
        <taxon>Anthozoa</taxon>
        <taxon>Hexacorallia</taxon>
        <taxon>Scleractinia</taxon>
        <taxon>Astrocoeniina</taxon>
        <taxon>Pocilloporidae</taxon>
        <taxon>Pocillopora</taxon>
    </lineage>
</organism>
<keyword evidence="2" id="KW-0378">Hydrolase</keyword>
<accession>A0A3M6UJT4</accession>
<feature type="domain" description="Glycosyl hydrolase family 31 C-terminal" evidence="4">
    <location>
        <begin position="325"/>
        <end position="441"/>
    </location>
</feature>
<dbReference type="CDD" id="cd14752">
    <property type="entry name" value="GH31_N"/>
    <property type="match status" value="1"/>
</dbReference>
<feature type="non-terminal residue" evidence="5">
    <location>
        <position position="593"/>
    </location>
</feature>
<feature type="domain" description="Glycoside hydrolase family 31 TIM barrel" evidence="3">
    <location>
        <begin position="99"/>
        <end position="316"/>
    </location>
</feature>
<evidence type="ECO:0000313" key="6">
    <source>
        <dbReference type="Proteomes" id="UP000275408"/>
    </source>
</evidence>
<sequence>MDLDLVEPIGAFTGPSYANGFLIDNTSQTFVNFRQEDQYYFGVLHGELDYYFLAGKNVTEVLNEFTQLTGRTKLKPKYVFGYHQGGFGPNYNTKWKLLEKWWGEQYRDLLDWGVDFVWQDMTTPAMKASVHQPDCPLLSFPMDIMISDTEKTRYSKVSTHHAKKPFAKLRSLYNYNLCKATYRGLEHLRPTKRHFIITRGGFVGVHRYAGLWTGDSTSSWEFVQMNIPLVLGIGLSAQPVSGCDIGGFCAAWQGQIVDPELMARWTIMGAFLPWFRNHYDNYYKPYQEPYRYEEPVPTICRKYIELRYKLIQYIYDAMYENTQTGKPICRPLFMDEYKPGEFYNDARADDQHSRGYNGFTANRLDDQFFLGRDIMVAAIVNPGQANRAVYLPAGSQWYRFTDDKCPLENPVNGGVEFDFYAPWDDPSKDNCAVYVREGAIIPKREVEQYIGELYRHGKMNPITLSIYPGRDSSYRLYLDDDGVSNKAETAGEYRLTEISNEGIPGGQRIRIKRLHDKFKPRETFYYLDLPGTICPTSVTADSQVLQEITRNTDEEAAKALENSRDAPGAFYYNKFLKTTFIKIYDILSDVTVE</sequence>
<evidence type="ECO:0000256" key="1">
    <source>
        <dbReference type="ARBA" id="ARBA00007806"/>
    </source>
</evidence>
<dbReference type="EMBL" id="RCHS01001388">
    <property type="protein sequence ID" value="RMX53875.1"/>
    <property type="molecule type" value="Genomic_DNA"/>
</dbReference>
<proteinExistence type="inferred from homology"/>
<gene>
    <name evidence="5" type="ORF">pdam_00018629</name>
</gene>
<dbReference type="Gene3D" id="3.20.20.80">
    <property type="entry name" value="Glycosidases"/>
    <property type="match status" value="1"/>
</dbReference>
<comment type="caution">
    <text evidence="5">The sequence shown here is derived from an EMBL/GenBank/DDBJ whole genome shotgun (WGS) entry which is preliminary data.</text>
</comment>
<dbReference type="GO" id="GO:0004553">
    <property type="term" value="F:hydrolase activity, hydrolyzing O-glycosyl compounds"/>
    <property type="evidence" value="ECO:0007669"/>
    <property type="project" value="InterPro"/>
</dbReference>
<dbReference type="Gene3D" id="2.60.40.1180">
    <property type="entry name" value="Golgi alpha-mannosidase II"/>
    <property type="match status" value="2"/>
</dbReference>
<evidence type="ECO:0000259" key="4">
    <source>
        <dbReference type="Pfam" id="PF21365"/>
    </source>
</evidence>
<dbReference type="Gene3D" id="2.60.40.1760">
    <property type="entry name" value="glycosyl hydrolase (family 31)"/>
    <property type="match status" value="1"/>
</dbReference>
<dbReference type="SUPFAM" id="SSF51445">
    <property type="entry name" value="(Trans)glycosidases"/>
    <property type="match status" value="1"/>
</dbReference>
<protein>
    <recommendedName>
        <fullName evidence="7">Glycoside hydrolase family 31 N-terminal domain-containing protein</fullName>
    </recommendedName>
</protein>
<keyword evidence="2" id="KW-0326">Glycosidase</keyword>
<dbReference type="OrthoDB" id="5945172at2759"/>
<dbReference type="InterPro" id="IPR048395">
    <property type="entry name" value="Glyco_hydro_31_C"/>
</dbReference>
<dbReference type="SUPFAM" id="SSF51011">
    <property type="entry name" value="Glycosyl hydrolase domain"/>
    <property type="match status" value="1"/>
</dbReference>
<reference evidence="5 6" key="1">
    <citation type="journal article" date="2018" name="Sci. Rep.">
        <title>Comparative analysis of the Pocillopora damicornis genome highlights role of immune system in coral evolution.</title>
        <authorList>
            <person name="Cunning R."/>
            <person name="Bay R.A."/>
            <person name="Gillette P."/>
            <person name="Baker A.C."/>
            <person name="Traylor-Knowles N."/>
        </authorList>
    </citation>
    <scope>NUCLEOTIDE SEQUENCE [LARGE SCALE GENOMIC DNA]</scope>
    <source>
        <strain evidence="5">RSMAS</strain>
        <tissue evidence="5">Whole animal</tissue>
    </source>
</reference>
<dbReference type="Pfam" id="PF21365">
    <property type="entry name" value="Glyco_hydro_31_3rd"/>
    <property type="match status" value="1"/>
</dbReference>
<dbReference type="Proteomes" id="UP000275408">
    <property type="component" value="Unassembled WGS sequence"/>
</dbReference>